<evidence type="ECO:0000256" key="1">
    <source>
        <dbReference type="SAM" id="MobiDB-lite"/>
    </source>
</evidence>
<dbReference type="InterPro" id="IPR050904">
    <property type="entry name" value="Adhesion/Biosynth-related"/>
</dbReference>
<feature type="domain" description="FAS1" evidence="3">
    <location>
        <begin position="36"/>
        <end position="194"/>
    </location>
</feature>
<dbReference type="KEGG" id="fcy:FRACYDRAFT_238536"/>
<feature type="chain" id="PRO_5009193207" evidence="2">
    <location>
        <begin position="19"/>
        <end position="679"/>
    </location>
</feature>
<dbReference type="PROSITE" id="PS50213">
    <property type="entry name" value="FAS1"/>
    <property type="match status" value="3"/>
</dbReference>
<feature type="domain" description="FAS1" evidence="3">
    <location>
        <begin position="496"/>
        <end position="650"/>
    </location>
</feature>
<organism evidence="4 5">
    <name type="scientific">Fragilariopsis cylindrus CCMP1102</name>
    <dbReference type="NCBI Taxonomy" id="635003"/>
    <lineage>
        <taxon>Eukaryota</taxon>
        <taxon>Sar</taxon>
        <taxon>Stramenopiles</taxon>
        <taxon>Ochrophyta</taxon>
        <taxon>Bacillariophyta</taxon>
        <taxon>Bacillariophyceae</taxon>
        <taxon>Bacillariophycidae</taxon>
        <taxon>Bacillariales</taxon>
        <taxon>Bacillariaceae</taxon>
        <taxon>Fragilariopsis</taxon>
    </lineage>
</organism>
<accession>A0A1E7FIU9</accession>
<proteinExistence type="predicted"/>
<keyword evidence="2" id="KW-0732">Signal</keyword>
<feature type="compositionally biased region" description="Low complexity" evidence="1">
    <location>
        <begin position="481"/>
        <end position="496"/>
    </location>
</feature>
<evidence type="ECO:0000256" key="2">
    <source>
        <dbReference type="SAM" id="SignalP"/>
    </source>
</evidence>
<dbReference type="Gene3D" id="2.30.180.10">
    <property type="entry name" value="FAS1 domain"/>
    <property type="match status" value="3"/>
</dbReference>
<dbReference type="Pfam" id="PF02469">
    <property type="entry name" value="Fasciclin"/>
    <property type="match status" value="3"/>
</dbReference>
<dbReference type="PANTHER" id="PTHR10900:SF77">
    <property type="entry name" value="FI19380P1"/>
    <property type="match status" value="1"/>
</dbReference>
<feature type="region of interest" description="Disordered" evidence="1">
    <location>
        <begin position="479"/>
        <end position="503"/>
    </location>
</feature>
<dbReference type="InParanoid" id="A0A1E7FIU9"/>
<reference evidence="4 5" key="1">
    <citation type="submission" date="2016-09" db="EMBL/GenBank/DDBJ databases">
        <title>Extensive genetic diversity and differential bi-allelic expression allows diatom success in the polar Southern Ocean.</title>
        <authorList>
            <consortium name="DOE Joint Genome Institute"/>
            <person name="Mock T."/>
            <person name="Otillar R.P."/>
            <person name="Strauss J."/>
            <person name="Dupont C."/>
            <person name="Frickenhaus S."/>
            <person name="Maumus F."/>
            <person name="Mcmullan M."/>
            <person name="Sanges R."/>
            <person name="Schmutz J."/>
            <person name="Toseland A."/>
            <person name="Valas R."/>
            <person name="Veluchamy A."/>
            <person name="Ward B.J."/>
            <person name="Allen A."/>
            <person name="Barry K."/>
            <person name="Falciatore A."/>
            <person name="Ferrante M."/>
            <person name="Fortunato A.E."/>
            <person name="Gloeckner G."/>
            <person name="Gruber A."/>
            <person name="Hipkin R."/>
            <person name="Janech M."/>
            <person name="Kroth P."/>
            <person name="Leese F."/>
            <person name="Lindquist E."/>
            <person name="Lyon B.R."/>
            <person name="Martin J."/>
            <person name="Mayer C."/>
            <person name="Parker M."/>
            <person name="Quesneville H."/>
            <person name="Raymond J."/>
            <person name="Uhlig C."/>
            <person name="Valentin K.U."/>
            <person name="Worden A.Z."/>
            <person name="Armbrust E.V."/>
            <person name="Bowler C."/>
            <person name="Green B."/>
            <person name="Moulton V."/>
            <person name="Van Oosterhout C."/>
            <person name="Grigoriev I."/>
        </authorList>
    </citation>
    <scope>NUCLEOTIDE SEQUENCE [LARGE SCALE GENOMIC DNA]</scope>
    <source>
        <strain evidence="4 5">CCMP1102</strain>
    </source>
</reference>
<feature type="domain" description="FAS1" evidence="3">
    <location>
        <begin position="321"/>
        <end position="463"/>
    </location>
</feature>
<dbReference type="InterPro" id="IPR036378">
    <property type="entry name" value="FAS1_dom_sf"/>
</dbReference>
<evidence type="ECO:0000313" key="4">
    <source>
        <dbReference type="EMBL" id="OEU18102.1"/>
    </source>
</evidence>
<dbReference type="EMBL" id="KV784357">
    <property type="protein sequence ID" value="OEU18102.1"/>
    <property type="molecule type" value="Genomic_DNA"/>
</dbReference>
<feature type="signal peptide" evidence="2">
    <location>
        <begin position="1"/>
        <end position="18"/>
    </location>
</feature>
<dbReference type="Proteomes" id="UP000095751">
    <property type="component" value="Unassembled WGS sequence"/>
</dbReference>
<evidence type="ECO:0000259" key="3">
    <source>
        <dbReference type="PROSITE" id="PS50213"/>
    </source>
</evidence>
<dbReference type="SMART" id="SM00554">
    <property type="entry name" value="FAS1"/>
    <property type="match status" value="3"/>
</dbReference>
<dbReference type="PANTHER" id="PTHR10900">
    <property type="entry name" value="PERIOSTIN-RELATED"/>
    <property type="match status" value="1"/>
</dbReference>
<keyword evidence="5" id="KW-1185">Reference proteome</keyword>
<evidence type="ECO:0000313" key="5">
    <source>
        <dbReference type="Proteomes" id="UP000095751"/>
    </source>
</evidence>
<dbReference type="AlphaFoldDB" id="A0A1E7FIU9"/>
<protein>
    <submittedName>
        <fullName evidence="4">FAS1 domain-containing protein</fullName>
    </submittedName>
</protein>
<dbReference type="SUPFAM" id="SSF82153">
    <property type="entry name" value="FAS1 domain"/>
    <property type="match status" value="3"/>
</dbReference>
<name>A0A1E7FIU9_9STRA</name>
<sequence>MKSLSLSLVAFTVLSVNGQGIYSDQNCSTIAQIVCENEYDNPLVATDTLCDAIKLAGLEDDLSEEDWTFFAPTDKAFDTLPEEYKNSLLGLTIGDGGSSGDNTDDMGAIVDLLAFHAFPGEALNGTDLSCDGRLFMTNDEASITVCLGDRTFQVGVGNLATNGVGNNLAAKWPELIITDIEACNGMVHVISYKSVTTISTVSISPSNSPTPMGSGSAVTLGPTNVDRGSVVTLGPTNVDQLTTPSPTSSPTPSPVSFWYPSPISSGSTAPATSDSSSSFPSSTTYPSSALTTNATESFAPSTSAELTVAPTSVPTTVRPEACSITEIVCGSDEFTHLCAAIKATGLDELFDDYNVKYTVFAPTDKAFEDLGEAAVAYLFDPANVNLLANILAFHTVGDKVMYSQDLKCMDTVEMSNGWESRTVCRRQGMYQKGNGNSVFDKPEIIETDIESCSGIIHVVDGIMLYSSVTELGIPAKDATFPPTSAPNAPSQSSPAPVTTWPPSPSTKNCKTIVEVVCSDSDFLKSTGLDGALSTGTWTLFAPTNSAFLQLPPSYVQTLTKNPGILSRLLLFHTVAEQALYKRDLPCDAGLNLISMTNGKDSRTLCIDTSPGNPVPVYQKGNFNNADNPPEIVYFDVNACNGVIHELDAVMLFRPVVMGRTIDNAAEEKSTMKSFETLLP</sequence>
<gene>
    <name evidence="4" type="ORF">FRACYDRAFT_238536</name>
</gene>
<feature type="region of interest" description="Disordered" evidence="1">
    <location>
        <begin position="204"/>
        <end position="257"/>
    </location>
</feature>
<dbReference type="GO" id="GO:0005615">
    <property type="term" value="C:extracellular space"/>
    <property type="evidence" value="ECO:0007669"/>
    <property type="project" value="TreeGrafter"/>
</dbReference>
<dbReference type="InterPro" id="IPR000782">
    <property type="entry name" value="FAS1_domain"/>
</dbReference>
<dbReference type="OrthoDB" id="46794at2759"/>